<name>D4BEE6_9ENTR</name>
<evidence type="ECO:0000313" key="2">
    <source>
        <dbReference type="Proteomes" id="UP000003880"/>
    </source>
</evidence>
<reference evidence="1 2" key="1">
    <citation type="submission" date="2010-02" db="EMBL/GenBank/DDBJ databases">
        <authorList>
            <person name="Weinstock G."/>
            <person name="Sodergren E."/>
            <person name="Clifton S."/>
            <person name="Fulton L."/>
            <person name="Fulton B."/>
            <person name="Courtney L."/>
            <person name="Fronick C."/>
            <person name="Harrison M."/>
            <person name="Strong C."/>
            <person name="Farmer C."/>
            <person name="Delahaunty K."/>
            <person name="Markovic C."/>
            <person name="Hall O."/>
            <person name="Minx P."/>
            <person name="Tomlinson C."/>
            <person name="Mitreva M."/>
            <person name="Nelson J."/>
            <person name="Hou S."/>
            <person name="Wollam A."/>
            <person name="Pepin K.H."/>
            <person name="Johnson M."/>
            <person name="Bhonagiri V."/>
            <person name="Zhang X."/>
            <person name="Suruliraj S."/>
            <person name="Warren W."/>
            <person name="Chinwalla A."/>
            <person name="Mardis E.R."/>
            <person name="Wilson R.K."/>
        </authorList>
    </citation>
    <scope>NUCLEOTIDE SEQUENCE [LARGE SCALE GENOMIC DNA]</scope>
    <source>
        <strain evidence="1 2">ATCC 29220</strain>
    </source>
</reference>
<comment type="caution">
    <text evidence="1">The sequence shown here is derived from an EMBL/GenBank/DDBJ whole genome shotgun (WGS) entry which is preliminary data.</text>
</comment>
<dbReference type="Proteomes" id="UP000003880">
    <property type="component" value="Unassembled WGS sequence"/>
</dbReference>
<dbReference type="HOGENOM" id="CLU_3307017_0_0_6"/>
<evidence type="ECO:0000313" key="1">
    <source>
        <dbReference type="EMBL" id="EFE07696.1"/>
    </source>
</evidence>
<gene>
    <name evidence="1" type="ORF">CIT292_08879</name>
</gene>
<sequence>MMIANMRQMAAIVKRLTACVIFKLVWSEGSLPTIKNNED</sequence>
<organism evidence="1 2">
    <name type="scientific">Citrobacter youngae ATCC 29220</name>
    <dbReference type="NCBI Taxonomy" id="500640"/>
    <lineage>
        <taxon>Bacteria</taxon>
        <taxon>Pseudomonadati</taxon>
        <taxon>Pseudomonadota</taxon>
        <taxon>Gammaproteobacteria</taxon>
        <taxon>Enterobacterales</taxon>
        <taxon>Enterobacteriaceae</taxon>
        <taxon>Citrobacter</taxon>
        <taxon>Citrobacter freundii complex</taxon>
    </lineage>
</organism>
<proteinExistence type="predicted"/>
<dbReference type="AlphaFoldDB" id="D4BEE6"/>
<accession>D4BEE6</accession>
<dbReference type="EMBL" id="ABWL02000013">
    <property type="protein sequence ID" value="EFE07696.1"/>
    <property type="molecule type" value="Genomic_DNA"/>
</dbReference>
<protein>
    <submittedName>
        <fullName evidence="1">Uncharacterized protein</fullName>
    </submittedName>
</protein>